<name>A0A2T7CMN5_9POAL</name>
<protein>
    <recommendedName>
        <fullName evidence="2">No apical meristem-associated C-terminal domain-containing protein</fullName>
    </recommendedName>
</protein>
<feature type="compositionally biased region" description="Low complexity" evidence="1">
    <location>
        <begin position="84"/>
        <end position="108"/>
    </location>
</feature>
<dbReference type="Proteomes" id="UP000244336">
    <property type="component" value="Chromosome 8"/>
</dbReference>
<dbReference type="AlphaFoldDB" id="A0A2T7CMN5"/>
<dbReference type="Pfam" id="PF14303">
    <property type="entry name" value="NAM-associated"/>
    <property type="match status" value="1"/>
</dbReference>
<feature type="region of interest" description="Disordered" evidence="1">
    <location>
        <begin position="439"/>
        <end position="486"/>
    </location>
</feature>
<dbReference type="STRING" id="1504633.A0A2T7CMN5"/>
<feature type="compositionally biased region" description="Basic and acidic residues" evidence="1">
    <location>
        <begin position="64"/>
        <end position="73"/>
    </location>
</feature>
<sequence>MGDLHRVPHTDGHERRPPSRAPSSGSPAASSARAREETAGEGKATAAVGSAVGEGLPGAAGRRGRVDLEEGRRGQIGRRRRSGGRVSVRRGVALEGLRAAAGACARGEGSPGRRHPSRSPTAASSPGDSARPQEEAAEQGPRHAADLEDCDSSSFGPGRGEGESDSRPSSAKGGGSGEGRRKRRRSARPRRRFISRSADIPSSSKRRRRGRVMDRVTNYAMQGCSSNDEREEVEAAANAASRQHWMGSFHPYGMPPAVPPYFYPPPPTVPPPVGPPMQHVSEAPRVRVGEPDAGKSGAKVKLPNFNPEEDVNLTKWWLNISTDPVVNTGQRKEGFWLRITKGYNSSRGVYPERSQKSLTTRWDYIKECCTKFSEFYSAVLRLNPSGMSDADKTTEAMARYAAALQKPFTQMHSWKLLKDEPKWEACIGAHSKVHVLDDDSSDAAAGGANGVGGPAESDPPASSGSKRPAGRDTTKAASKKAAISSSSSEYISQMNDMWGNKLSLIKETQAEMATHHATMCVLQEKKINTDRELQEKKMSAERELEERRLAQEDRRLALETTRLEMEKNYRDSLAAKEERAEEERILSIDLDRCSPALRLFYQRQQEQILAKYSLPPP</sequence>
<dbReference type="InterPro" id="IPR029466">
    <property type="entry name" value="NAM-associated_C"/>
</dbReference>
<feature type="region of interest" description="Disordered" evidence="1">
    <location>
        <begin position="1"/>
        <end position="211"/>
    </location>
</feature>
<keyword evidence="4" id="KW-1185">Reference proteome</keyword>
<accession>A0A2T7CMN5</accession>
<proteinExistence type="predicted"/>
<reference evidence="3 4" key="1">
    <citation type="submission" date="2018-04" db="EMBL/GenBank/DDBJ databases">
        <title>WGS assembly of Panicum hallii var. hallii HAL2.</title>
        <authorList>
            <person name="Lovell J."/>
            <person name="Jenkins J."/>
            <person name="Lowry D."/>
            <person name="Mamidi S."/>
            <person name="Sreedasyam A."/>
            <person name="Weng X."/>
            <person name="Barry K."/>
            <person name="Bonette J."/>
            <person name="Campitelli B."/>
            <person name="Daum C."/>
            <person name="Gordon S."/>
            <person name="Gould B."/>
            <person name="Lipzen A."/>
            <person name="MacQueen A."/>
            <person name="Palacio-Mejia J."/>
            <person name="Plott C."/>
            <person name="Shakirov E."/>
            <person name="Shu S."/>
            <person name="Yoshinaga Y."/>
            <person name="Zane M."/>
            <person name="Rokhsar D."/>
            <person name="Grimwood J."/>
            <person name="Schmutz J."/>
            <person name="Juenger T."/>
        </authorList>
    </citation>
    <scope>NUCLEOTIDE SEQUENCE [LARGE SCALE GENOMIC DNA]</scope>
    <source>
        <strain evidence="4">cv. HAL2</strain>
    </source>
</reference>
<gene>
    <name evidence="3" type="ORF">GQ55_8G117500</name>
</gene>
<dbReference type="Gramene" id="PUZ44588">
    <property type="protein sequence ID" value="PUZ44588"/>
    <property type="gene ID" value="GQ55_8G117500"/>
</dbReference>
<dbReference type="PANTHER" id="PTHR45023:SF4">
    <property type="entry name" value="GLYCINE-RICH PROTEIN-RELATED"/>
    <property type="match status" value="1"/>
</dbReference>
<feature type="compositionally biased region" description="Polar residues" evidence="1">
    <location>
        <begin position="118"/>
        <end position="127"/>
    </location>
</feature>
<dbReference type="EMBL" id="CM009756">
    <property type="protein sequence ID" value="PUZ44588.1"/>
    <property type="molecule type" value="Genomic_DNA"/>
</dbReference>
<organism evidence="3 4">
    <name type="scientific">Panicum hallii var. hallii</name>
    <dbReference type="NCBI Taxonomy" id="1504633"/>
    <lineage>
        <taxon>Eukaryota</taxon>
        <taxon>Viridiplantae</taxon>
        <taxon>Streptophyta</taxon>
        <taxon>Embryophyta</taxon>
        <taxon>Tracheophyta</taxon>
        <taxon>Spermatophyta</taxon>
        <taxon>Magnoliopsida</taxon>
        <taxon>Liliopsida</taxon>
        <taxon>Poales</taxon>
        <taxon>Poaceae</taxon>
        <taxon>PACMAD clade</taxon>
        <taxon>Panicoideae</taxon>
        <taxon>Panicodae</taxon>
        <taxon>Paniceae</taxon>
        <taxon>Panicinae</taxon>
        <taxon>Panicum</taxon>
        <taxon>Panicum sect. Panicum</taxon>
    </lineage>
</organism>
<evidence type="ECO:0000313" key="4">
    <source>
        <dbReference type="Proteomes" id="UP000244336"/>
    </source>
</evidence>
<feature type="domain" description="No apical meristem-associated C-terminal" evidence="2">
    <location>
        <begin position="406"/>
        <end position="608"/>
    </location>
</feature>
<evidence type="ECO:0000259" key="2">
    <source>
        <dbReference type="Pfam" id="PF14303"/>
    </source>
</evidence>
<feature type="compositionally biased region" description="Low complexity" evidence="1">
    <location>
        <begin position="21"/>
        <end position="32"/>
    </location>
</feature>
<dbReference type="OrthoDB" id="671662at2759"/>
<feature type="compositionally biased region" description="Basic residues" evidence="1">
    <location>
        <begin position="180"/>
        <end position="194"/>
    </location>
</feature>
<feature type="compositionally biased region" description="Low complexity" evidence="1">
    <location>
        <begin position="475"/>
        <end position="486"/>
    </location>
</feature>
<dbReference type="PANTHER" id="PTHR45023">
    <property type="match status" value="1"/>
</dbReference>
<feature type="compositionally biased region" description="Basic and acidic residues" evidence="1">
    <location>
        <begin position="1"/>
        <end position="17"/>
    </location>
</feature>
<evidence type="ECO:0000313" key="3">
    <source>
        <dbReference type="EMBL" id="PUZ44588.1"/>
    </source>
</evidence>
<evidence type="ECO:0000256" key="1">
    <source>
        <dbReference type="SAM" id="MobiDB-lite"/>
    </source>
</evidence>